<evidence type="ECO:0000313" key="1">
    <source>
        <dbReference type="EMBL" id="MBB5872631.1"/>
    </source>
</evidence>
<sequence length="38" mass="4010">MIQRRYAEALSHLAALPIDAGARTGLIALAEAAVFRTA</sequence>
<gene>
    <name evidence="1" type="ORF">F4553_006065</name>
</gene>
<accession>A0A841C179</accession>
<proteinExistence type="predicted"/>
<dbReference type="Proteomes" id="UP000587527">
    <property type="component" value="Unassembled WGS sequence"/>
</dbReference>
<dbReference type="EMBL" id="JACHMN010000003">
    <property type="protein sequence ID" value="MBB5872631.1"/>
    <property type="molecule type" value="Genomic_DNA"/>
</dbReference>
<evidence type="ECO:0000313" key="2">
    <source>
        <dbReference type="Proteomes" id="UP000587527"/>
    </source>
</evidence>
<name>A0A841C179_9ACTN</name>
<protein>
    <submittedName>
        <fullName evidence="1">Uncharacterized protein</fullName>
    </submittedName>
</protein>
<comment type="caution">
    <text evidence="1">The sequence shown here is derived from an EMBL/GenBank/DDBJ whole genome shotgun (WGS) entry which is preliminary data.</text>
</comment>
<dbReference type="AlphaFoldDB" id="A0A841C179"/>
<keyword evidence="2" id="KW-1185">Reference proteome</keyword>
<reference evidence="1 2" key="1">
    <citation type="submission" date="2020-08" db="EMBL/GenBank/DDBJ databases">
        <title>Sequencing the genomes of 1000 actinobacteria strains.</title>
        <authorList>
            <person name="Klenk H.-P."/>
        </authorList>
    </citation>
    <scope>NUCLEOTIDE SEQUENCE [LARGE SCALE GENOMIC DNA]</scope>
    <source>
        <strain evidence="1 2">DSM 45362</strain>
    </source>
</reference>
<organism evidence="1 2">
    <name type="scientific">Allocatelliglobosispora scoriae</name>
    <dbReference type="NCBI Taxonomy" id="643052"/>
    <lineage>
        <taxon>Bacteria</taxon>
        <taxon>Bacillati</taxon>
        <taxon>Actinomycetota</taxon>
        <taxon>Actinomycetes</taxon>
        <taxon>Micromonosporales</taxon>
        <taxon>Micromonosporaceae</taxon>
        <taxon>Allocatelliglobosispora</taxon>
    </lineage>
</organism>